<reference evidence="6 7" key="1">
    <citation type="submission" date="2017-06" db="EMBL/GenBank/DDBJ databases">
        <title>Herbaspirillum phytohormonus sp. nov., isolated from the root nodule of Robinia pseudoacacia in lead-zinc mine.</title>
        <authorList>
            <person name="Fan M."/>
            <person name="Lin Y."/>
        </authorList>
    </citation>
    <scope>NUCLEOTIDE SEQUENCE [LARGE SCALE GENOMIC DNA]</scope>
    <source>
        <strain evidence="6 7">HZ10</strain>
    </source>
</reference>
<feature type="domain" description="Outer membrane protein beta-barrel" evidence="4">
    <location>
        <begin position="9"/>
        <end position="194"/>
    </location>
</feature>
<feature type="chain" id="PRO_5012648120" evidence="3">
    <location>
        <begin position="20"/>
        <end position="194"/>
    </location>
</feature>
<evidence type="ECO:0000256" key="1">
    <source>
        <dbReference type="ARBA" id="ARBA00004442"/>
    </source>
</evidence>
<dbReference type="Proteomes" id="UP000197596">
    <property type="component" value="Unassembled WGS sequence"/>
</dbReference>
<accession>A0A246WVW5</accession>
<organism evidence="6 7">
    <name type="scientific">Herbaspirillum robiniae</name>
    <dbReference type="NCBI Taxonomy" id="2014887"/>
    <lineage>
        <taxon>Bacteria</taxon>
        <taxon>Pseudomonadati</taxon>
        <taxon>Pseudomonadota</taxon>
        <taxon>Betaproteobacteria</taxon>
        <taxon>Burkholderiales</taxon>
        <taxon>Oxalobacteraceae</taxon>
        <taxon>Herbaspirillum</taxon>
    </lineage>
</organism>
<dbReference type="EMBL" id="JABFMT010000003">
    <property type="protein sequence ID" value="NUU00863.1"/>
    <property type="molecule type" value="Genomic_DNA"/>
</dbReference>
<dbReference type="Proteomes" id="UP000536746">
    <property type="component" value="Unassembled WGS sequence"/>
</dbReference>
<evidence type="ECO:0000256" key="3">
    <source>
        <dbReference type="SAM" id="SignalP"/>
    </source>
</evidence>
<evidence type="ECO:0000256" key="2">
    <source>
        <dbReference type="ARBA" id="ARBA00022729"/>
    </source>
</evidence>
<dbReference type="InterPro" id="IPR027385">
    <property type="entry name" value="Beta-barrel_OMP"/>
</dbReference>
<reference evidence="5 8" key="2">
    <citation type="journal article" date="2020" name="Front. Plant Sci.">
        <title>Isolation of Rhizosphere Bacteria That Improve Quality and Water Stress Tolerance in Greenhouse Ornamentals.</title>
        <authorList>
            <person name="Nordstedt N.P."/>
            <person name="Jones M.L."/>
        </authorList>
    </citation>
    <scope>NUCLEOTIDE SEQUENCE [LARGE SCALE GENOMIC DNA]</scope>
    <source>
        <strain evidence="5 8">C6C2</strain>
    </source>
</reference>
<comment type="subcellular location">
    <subcellularLocation>
        <location evidence="1">Cell outer membrane</location>
    </subcellularLocation>
</comment>
<sequence>MKNFAFLVAGLLLAGSASAQMTKQQSGVYVGIDGGLANTAKDNSLSSSTSQRTNTGFLRGSVGYQFTPNWALEAGYFSTGDFKIEGRSMGQTHSSTVSAKGFDLSGLYKFDNGIFLKAGWHHSTRSASGSSRAGNTVVRRWTFSDSGSGYLLGAGYEFDLSPNASVNVAYTRMQKVAASDGGLNLIGVGMKYRF</sequence>
<dbReference type="SUPFAM" id="SSF56925">
    <property type="entry name" value="OMPA-like"/>
    <property type="match status" value="1"/>
</dbReference>
<comment type="caution">
    <text evidence="6">The sequence shown here is derived from an EMBL/GenBank/DDBJ whole genome shotgun (WGS) entry which is preliminary data.</text>
</comment>
<keyword evidence="8" id="KW-1185">Reference proteome</keyword>
<dbReference type="InterPro" id="IPR011250">
    <property type="entry name" value="OMP/PagP_B-barrel"/>
</dbReference>
<name>A0A246WVW5_9BURK</name>
<evidence type="ECO:0000313" key="5">
    <source>
        <dbReference type="EMBL" id="NUU00863.1"/>
    </source>
</evidence>
<dbReference type="OrthoDB" id="5360144at2"/>
<evidence type="ECO:0000313" key="6">
    <source>
        <dbReference type="EMBL" id="OWY31230.1"/>
    </source>
</evidence>
<evidence type="ECO:0000313" key="7">
    <source>
        <dbReference type="Proteomes" id="UP000197596"/>
    </source>
</evidence>
<dbReference type="GO" id="GO:0009279">
    <property type="term" value="C:cell outer membrane"/>
    <property type="evidence" value="ECO:0007669"/>
    <property type="project" value="UniProtKB-SubCell"/>
</dbReference>
<evidence type="ECO:0000259" key="4">
    <source>
        <dbReference type="Pfam" id="PF13505"/>
    </source>
</evidence>
<evidence type="ECO:0000313" key="8">
    <source>
        <dbReference type="Proteomes" id="UP000536746"/>
    </source>
</evidence>
<keyword evidence="2 3" id="KW-0732">Signal</keyword>
<dbReference type="EMBL" id="NJGU01000001">
    <property type="protein sequence ID" value="OWY31230.1"/>
    <property type="molecule type" value="Genomic_DNA"/>
</dbReference>
<protein>
    <submittedName>
        <fullName evidence="5">Porin family protein</fullName>
    </submittedName>
</protein>
<dbReference type="Pfam" id="PF13505">
    <property type="entry name" value="OMP_b-brl"/>
    <property type="match status" value="1"/>
</dbReference>
<dbReference type="AlphaFoldDB" id="A0A246WVW5"/>
<proteinExistence type="predicted"/>
<dbReference type="Gene3D" id="2.40.160.20">
    <property type="match status" value="1"/>
</dbReference>
<feature type="signal peptide" evidence="3">
    <location>
        <begin position="1"/>
        <end position="19"/>
    </location>
</feature>
<dbReference type="RefSeq" id="WP_079215550.1">
    <property type="nucleotide sequence ID" value="NZ_CP018845.1"/>
</dbReference>
<gene>
    <name evidence="6" type="ORF">CEJ42_04065</name>
    <name evidence="5" type="ORF">HNO84_04580</name>
</gene>